<dbReference type="Proteomes" id="UP000682733">
    <property type="component" value="Unassembled WGS sequence"/>
</dbReference>
<evidence type="ECO:0000313" key="2">
    <source>
        <dbReference type="EMBL" id="CAF0909751.1"/>
    </source>
</evidence>
<dbReference type="EMBL" id="CAJNOK010003661">
    <property type="protein sequence ID" value="CAF0909751.1"/>
    <property type="molecule type" value="Genomic_DNA"/>
</dbReference>
<evidence type="ECO:0000313" key="3">
    <source>
        <dbReference type="EMBL" id="CAF3689018.1"/>
    </source>
</evidence>
<proteinExistence type="predicted"/>
<gene>
    <name evidence="2" type="ORF">OVA965_LOCUS10058</name>
    <name evidence="3" type="ORF">TMI583_LOCUS10054</name>
</gene>
<dbReference type="Proteomes" id="UP000677228">
    <property type="component" value="Unassembled WGS sequence"/>
</dbReference>
<feature type="compositionally biased region" description="Low complexity" evidence="1">
    <location>
        <begin position="45"/>
        <end position="56"/>
    </location>
</feature>
<sequence length="148" mass="16142">MAVIADIAGPTTNTQLTRKTGYSTITTTNLMNETTTNHLQPTSQSHHTSVTRVSRRSSISIRKSIEEDVATTPITTTSTKLNDIILLSNNNDLTYGIDTPPALRGASAAGGGRDQAQLLQQKVLRWRQRLLPPALPLLSLRIFSSEMT</sequence>
<feature type="region of interest" description="Disordered" evidence="1">
    <location>
        <begin position="36"/>
        <end position="56"/>
    </location>
</feature>
<name>A0A8S2HVS6_9BILA</name>
<organism evidence="3 4">
    <name type="scientific">Didymodactylos carnosus</name>
    <dbReference type="NCBI Taxonomy" id="1234261"/>
    <lineage>
        <taxon>Eukaryota</taxon>
        <taxon>Metazoa</taxon>
        <taxon>Spiralia</taxon>
        <taxon>Gnathifera</taxon>
        <taxon>Rotifera</taxon>
        <taxon>Eurotatoria</taxon>
        <taxon>Bdelloidea</taxon>
        <taxon>Philodinida</taxon>
        <taxon>Philodinidae</taxon>
        <taxon>Didymodactylos</taxon>
    </lineage>
</organism>
<protein>
    <submittedName>
        <fullName evidence="3">Uncharacterized protein</fullName>
    </submittedName>
</protein>
<evidence type="ECO:0000256" key="1">
    <source>
        <dbReference type="SAM" id="MobiDB-lite"/>
    </source>
</evidence>
<comment type="caution">
    <text evidence="3">The sequence shown here is derived from an EMBL/GenBank/DDBJ whole genome shotgun (WGS) entry which is preliminary data.</text>
</comment>
<evidence type="ECO:0000313" key="4">
    <source>
        <dbReference type="Proteomes" id="UP000682733"/>
    </source>
</evidence>
<reference evidence="3" key="1">
    <citation type="submission" date="2021-02" db="EMBL/GenBank/DDBJ databases">
        <authorList>
            <person name="Nowell W R."/>
        </authorList>
    </citation>
    <scope>NUCLEOTIDE SEQUENCE</scope>
</reference>
<accession>A0A8S2HVS6</accession>
<dbReference type="EMBL" id="CAJOBA010003662">
    <property type="protein sequence ID" value="CAF3689018.1"/>
    <property type="molecule type" value="Genomic_DNA"/>
</dbReference>
<dbReference type="AlphaFoldDB" id="A0A8S2HVS6"/>